<name>A0A5C6CTA3_9BACT</name>
<dbReference type="CDD" id="cd04179">
    <property type="entry name" value="DPM_DPG-synthase_like"/>
    <property type="match status" value="1"/>
</dbReference>
<dbReference type="EC" id="2.4.1.54" evidence="2"/>
<proteinExistence type="predicted"/>
<dbReference type="AlphaFoldDB" id="A0A5C6CTA3"/>
<keyword evidence="2" id="KW-0808">Transferase</keyword>
<dbReference type="OrthoDB" id="9810303at2"/>
<dbReference type="RefSeq" id="WP_146593347.1">
    <property type="nucleotide sequence ID" value="NZ_SJPT01000001.1"/>
</dbReference>
<dbReference type="GO" id="GO:0047267">
    <property type="term" value="F:undecaprenyl-phosphate mannosyltransferase activity"/>
    <property type="evidence" value="ECO:0007669"/>
    <property type="project" value="UniProtKB-EC"/>
</dbReference>
<evidence type="ECO:0000313" key="2">
    <source>
        <dbReference type="EMBL" id="TWU27105.1"/>
    </source>
</evidence>
<dbReference type="PANTHER" id="PTHR48090:SF7">
    <property type="entry name" value="RFBJ PROTEIN"/>
    <property type="match status" value="1"/>
</dbReference>
<dbReference type="PANTHER" id="PTHR48090">
    <property type="entry name" value="UNDECAPRENYL-PHOSPHATE 4-DEOXY-4-FORMAMIDO-L-ARABINOSE TRANSFERASE-RELATED"/>
    <property type="match status" value="1"/>
</dbReference>
<keyword evidence="3" id="KW-1185">Reference proteome</keyword>
<dbReference type="Proteomes" id="UP000316304">
    <property type="component" value="Unassembled WGS sequence"/>
</dbReference>
<keyword evidence="2" id="KW-0328">Glycosyltransferase</keyword>
<evidence type="ECO:0000259" key="1">
    <source>
        <dbReference type="Pfam" id="PF00535"/>
    </source>
</evidence>
<comment type="caution">
    <text evidence="2">The sequence shown here is derived from an EMBL/GenBank/DDBJ whole genome shotgun (WGS) entry which is preliminary data.</text>
</comment>
<accession>A0A5C6CTA3</accession>
<dbReference type="SUPFAM" id="SSF53448">
    <property type="entry name" value="Nucleotide-diphospho-sugar transferases"/>
    <property type="match status" value="1"/>
</dbReference>
<dbReference type="InterPro" id="IPR050256">
    <property type="entry name" value="Glycosyltransferase_2"/>
</dbReference>
<dbReference type="Gene3D" id="3.90.550.10">
    <property type="entry name" value="Spore Coat Polysaccharide Biosynthesis Protein SpsA, Chain A"/>
    <property type="match status" value="1"/>
</dbReference>
<sequence>MPIKTEHPTDLGLKTIPVAIQAQSRNASPLQDSARAGDQRADFQAADASDCWDIDLVDSTDEVIHRTEATLDFLAQASIAAAHAEPLDHYDLTIIVPVFNERETLGKVLERIDEVMPRSTEVIVVDDGSTDGTSEWLAGLAPRANRTVIRRRRNHGKGSAVRLAIRHSRGGVVAIQDADLEYDPAFLLRAIWPILDGNADVVYGSRYLGGSTDPSLVHRLGNWMLTTLSNQMTGLRLTDMETCHKAFDGEMLRSISLKECRFGFEPEITAKIAAKQIRLLEVPTNYDYRGYDEGKKIGWKDAVAALACMWIYRKG</sequence>
<evidence type="ECO:0000313" key="3">
    <source>
        <dbReference type="Proteomes" id="UP000316304"/>
    </source>
</evidence>
<dbReference type="EMBL" id="SJPT01000001">
    <property type="protein sequence ID" value="TWU27105.1"/>
    <property type="molecule type" value="Genomic_DNA"/>
</dbReference>
<dbReference type="Pfam" id="PF00535">
    <property type="entry name" value="Glycos_transf_2"/>
    <property type="match status" value="1"/>
</dbReference>
<dbReference type="InterPro" id="IPR001173">
    <property type="entry name" value="Glyco_trans_2-like"/>
</dbReference>
<feature type="domain" description="Glycosyltransferase 2-like" evidence="1">
    <location>
        <begin position="93"/>
        <end position="246"/>
    </location>
</feature>
<protein>
    <submittedName>
        <fullName evidence="2">Undecaprenyl-phosphate mannosyltransferase</fullName>
        <ecNumber evidence="2">2.4.1.54</ecNumber>
    </submittedName>
</protein>
<dbReference type="InterPro" id="IPR029044">
    <property type="entry name" value="Nucleotide-diphossugar_trans"/>
</dbReference>
<organism evidence="2 3">
    <name type="scientific">Novipirellula galeiformis</name>
    <dbReference type="NCBI Taxonomy" id="2528004"/>
    <lineage>
        <taxon>Bacteria</taxon>
        <taxon>Pseudomonadati</taxon>
        <taxon>Planctomycetota</taxon>
        <taxon>Planctomycetia</taxon>
        <taxon>Pirellulales</taxon>
        <taxon>Pirellulaceae</taxon>
        <taxon>Novipirellula</taxon>
    </lineage>
</organism>
<reference evidence="2 3" key="1">
    <citation type="submission" date="2019-02" db="EMBL/GenBank/DDBJ databases">
        <title>Deep-cultivation of Planctomycetes and their phenomic and genomic characterization uncovers novel biology.</title>
        <authorList>
            <person name="Wiegand S."/>
            <person name="Jogler M."/>
            <person name="Boedeker C."/>
            <person name="Pinto D."/>
            <person name="Vollmers J."/>
            <person name="Rivas-Marin E."/>
            <person name="Kohn T."/>
            <person name="Peeters S.H."/>
            <person name="Heuer A."/>
            <person name="Rast P."/>
            <person name="Oberbeckmann S."/>
            <person name="Bunk B."/>
            <person name="Jeske O."/>
            <person name="Meyerdierks A."/>
            <person name="Storesund J.E."/>
            <person name="Kallscheuer N."/>
            <person name="Luecker S."/>
            <person name="Lage O.M."/>
            <person name="Pohl T."/>
            <person name="Merkel B.J."/>
            <person name="Hornburger P."/>
            <person name="Mueller R.-W."/>
            <person name="Bruemmer F."/>
            <person name="Labrenz M."/>
            <person name="Spormann A.M."/>
            <person name="Op Den Camp H."/>
            <person name="Overmann J."/>
            <person name="Amann R."/>
            <person name="Jetten M.S.M."/>
            <person name="Mascher T."/>
            <person name="Medema M.H."/>
            <person name="Devos D.P."/>
            <person name="Kaster A.-K."/>
            <person name="Ovreas L."/>
            <person name="Rohde M."/>
            <person name="Galperin M.Y."/>
            <person name="Jogler C."/>
        </authorList>
    </citation>
    <scope>NUCLEOTIDE SEQUENCE [LARGE SCALE GENOMIC DNA]</scope>
    <source>
        <strain evidence="2 3">Pla52o</strain>
    </source>
</reference>
<gene>
    <name evidence="2" type="ORF">Pla52o_09650</name>
</gene>